<evidence type="ECO:0000256" key="1">
    <source>
        <dbReference type="SAM" id="MobiDB-lite"/>
    </source>
</evidence>
<dbReference type="RefSeq" id="WP_252836516.1">
    <property type="nucleotide sequence ID" value="NZ_CP099583.1"/>
</dbReference>
<proteinExistence type="predicted"/>
<feature type="region of interest" description="Disordered" evidence="1">
    <location>
        <begin position="74"/>
        <end position="94"/>
    </location>
</feature>
<evidence type="ECO:0000313" key="2">
    <source>
        <dbReference type="EMBL" id="USS43236.1"/>
    </source>
</evidence>
<evidence type="ECO:0000313" key="3">
    <source>
        <dbReference type="Proteomes" id="UP001056386"/>
    </source>
</evidence>
<reference evidence="2" key="1">
    <citation type="submission" date="2022-06" db="EMBL/GenBank/DDBJ databases">
        <title>Draft genome sequence of Burkholderia glumae strain GR20004 isolated from rice panicle showing bacterial panicle blight.</title>
        <authorList>
            <person name="Choi S.Y."/>
            <person name="Lee Y.H."/>
        </authorList>
    </citation>
    <scope>NUCLEOTIDE SEQUENCE</scope>
    <source>
        <strain evidence="2">GR20004</strain>
    </source>
</reference>
<dbReference type="Proteomes" id="UP001056386">
    <property type="component" value="Chromosome 2"/>
</dbReference>
<organism evidence="2 3">
    <name type="scientific">Burkholderia glumae</name>
    <name type="common">Pseudomonas glumae</name>
    <dbReference type="NCBI Taxonomy" id="337"/>
    <lineage>
        <taxon>Bacteria</taxon>
        <taxon>Pseudomonadati</taxon>
        <taxon>Pseudomonadota</taxon>
        <taxon>Betaproteobacteria</taxon>
        <taxon>Burkholderiales</taxon>
        <taxon>Burkholderiaceae</taxon>
        <taxon>Burkholderia</taxon>
    </lineage>
</organism>
<protein>
    <submittedName>
        <fullName evidence="2">Uncharacterized protein</fullName>
    </submittedName>
</protein>
<accession>A0ABY5BC77</accession>
<name>A0ABY5BC77_BURGL</name>
<gene>
    <name evidence="2" type="ORF">NFI99_01750</name>
</gene>
<sequence>MNISFHARRQTSCGMKIRAVALPPRLSFSPISFCASLVGPRPAFASIIGPQARQESCRRRLAADIEPERPISRGAAWLRRPAPETFNGREPVTR</sequence>
<dbReference type="EMBL" id="CP099583">
    <property type="protein sequence ID" value="USS43236.1"/>
    <property type="molecule type" value="Genomic_DNA"/>
</dbReference>
<keyword evidence="3" id="KW-1185">Reference proteome</keyword>